<keyword evidence="5 7" id="KW-0378">Hydrolase</keyword>
<comment type="pathway">
    <text evidence="2 7">Secondary metabolite metabolism; methylglyoxal degradation; (R)-lactate from methylglyoxal: step 2/2.</text>
</comment>
<dbReference type="CDD" id="cd07723">
    <property type="entry name" value="hydroxyacylglutathione_hydrolase_MBL-fold"/>
    <property type="match status" value="1"/>
</dbReference>
<dbReference type="InterPro" id="IPR036866">
    <property type="entry name" value="RibonucZ/Hydroxyglut_hydro"/>
</dbReference>
<dbReference type="PANTHER" id="PTHR43705">
    <property type="entry name" value="HYDROXYACYLGLUTATHIONE HYDROLASE"/>
    <property type="match status" value="1"/>
</dbReference>
<dbReference type="Proteomes" id="UP000509367">
    <property type="component" value="Chromosome"/>
</dbReference>
<keyword evidence="6 7" id="KW-0862">Zinc</keyword>
<reference evidence="9 10" key="1">
    <citation type="submission" date="2020-06" db="EMBL/GenBank/DDBJ databases">
        <title>Oricola thermophila sp. nov. isolated from a tidal sediments.</title>
        <authorList>
            <person name="Kwon K.K."/>
            <person name="Yang S.-H."/>
            <person name="Park M.-J."/>
        </authorList>
    </citation>
    <scope>NUCLEOTIDE SEQUENCE [LARGE SCALE GENOMIC DNA]</scope>
    <source>
        <strain evidence="9 10">MEBiC13590</strain>
    </source>
</reference>
<feature type="binding site" evidence="7">
    <location>
        <position position="133"/>
    </location>
    <ligand>
        <name>Zn(2+)</name>
        <dbReference type="ChEBI" id="CHEBI:29105"/>
        <label>1</label>
    </ligand>
</feature>
<keyword evidence="10" id="KW-1185">Reference proteome</keyword>
<keyword evidence="4 7" id="KW-0479">Metal-binding</keyword>
<feature type="binding site" evidence="7">
    <location>
        <position position="133"/>
    </location>
    <ligand>
        <name>Zn(2+)</name>
        <dbReference type="ChEBI" id="CHEBI:29105"/>
        <label>2</label>
    </ligand>
</feature>
<dbReference type="SMART" id="SM00849">
    <property type="entry name" value="Lactamase_B"/>
    <property type="match status" value="1"/>
</dbReference>
<dbReference type="PIRSF" id="PIRSF005457">
    <property type="entry name" value="Glx"/>
    <property type="match status" value="1"/>
</dbReference>
<dbReference type="InterPro" id="IPR032282">
    <property type="entry name" value="HAGH_C"/>
</dbReference>
<dbReference type="EC" id="3.1.2.6" evidence="7"/>
<feature type="domain" description="Metallo-beta-lactamase" evidence="8">
    <location>
        <begin position="13"/>
        <end position="171"/>
    </location>
</feature>
<dbReference type="NCBIfam" id="TIGR03413">
    <property type="entry name" value="GSH_gloB"/>
    <property type="match status" value="1"/>
</dbReference>
<evidence type="ECO:0000256" key="3">
    <source>
        <dbReference type="ARBA" id="ARBA00006759"/>
    </source>
</evidence>
<feature type="binding site" evidence="7">
    <location>
        <position position="61"/>
    </location>
    <ligand>
        <name>Zn(2+)</name>
        <dbReference type="ChEBI" id="CHEBI:29105"/>
        <label>2</label>
    </ligand>
</feature>
<dbReference type="GO" id="GO:0004416">
    <property type="term" value="F:hydroxyacylglutathione hydrolase activity"/>
    <property type="evidence" value="ECO:0007669"/>
    <property type="project" value="UniProtKB-UniRule"/>
</dbReference>
<comment type="subunit">
    <text evidence="7">Monomer.</text>
</comment>
<proteinExistence type="inferred from homology"/>
<sequence length="255" mass="27886">MTLQIEQFTCLSDNFGVLLHDPDTGRTASVDAPDAARISDVLKRKGWKLTDIMVTHHHADHTQGIAELKKEFGCRVAGPRGEADRIPAIDEALGEGDVFAFGAYDFTVIETPGHTAGHIVYHSPKAGVLLAGDTLFSLGCGRLFERGAAEMWGALKKLKVLPGETMLYCGHEYTLSNARFALTVDPDNEALRKRADEVEKLRENGAATLPVPLASEFATNPFLRPDDPAIRAHLGMEGASDEEVFAEIRRRKDSF</sequence>
<dbReference type="PANTHER" id="PTHR43705:SF1">
    <property type="entry name" value="HYDROXYACYLGLUTATHIONE HYDROLASE GLOB"/>
    <property type="match status" value="1"/>
</dbReference>
<comment type="catalytic activity">
    <reaction evidence="1 7">
        <text>an S-(2-hydroxyacyl)glutathione + H2O = a 2-hydroxy carboxylate + glutathione + H(+)</text>
        <dbReference type="Rhea" id="RHEA:21864"/>
        <dbReference type="ChEBI" id="CHEBI:15377"/>
        <dbReference type="ChEBI" id="CHEBI:15378"/>
        <dbReference type="ChEBI" id="CHEBI:57925"/>
        <dbReference type="ChEBI" id="CHEBI:58896"/>
        <dbReference type="ChEBI" id="CHEBI:71261"/>
        <dbReference type="EC" id="3.1.2.6"/>
    </reaction>
</comment>
<dbReference type="InterPro" id="IPR035680">
    <property type="entry name" value="Clx_II_MBL"/>
</dbReference>
<comment type="function">
    <text evidence="7">Thiolesterase that catalyzes the hydrolysis of S-D-lactoyl-glutathione to form glutathione and D-lactic acid.</text>
</comment>
<gene>
    <name evidence="7 9" type="primary">gloB</name>
    <name evidence="9" type="ORF">HTY61_17620</name>
</gene>
<evidence type="ECO:0000256" key="6">
    <source>
        <dbReference type="ARBA" id="ARBA00022833"/>
    </source>
</evidence>
<organism evidence="9 10">
    <name type="scientific">Oricola thermophila</name>
    <dbReference type="NCBI Taxonomy" id="2742145"/>
    <lineage>
        <taxon>Bacteria</taxon>
        <taxon>Pseudomonadati</taxon>
        <taxon>Pseudomonadota</taxon>
        <taxon>Alphaproteobacteria</taxon>
        <taxon>Hyphomicrobiales</taxon>
        <taxon>Ahrensiaceae</taxon>
        <taxon>Oricola</taxon>
    </lineage>
</organism>
<name>A0A6N1VK33_9HYPH</name>
<evidence type="ECO:0000259" key="8">
    <source>
        <dbReference type="SMART" id="SM00849"/>
    </source>
</evidence>
<dbReference type="InterPro" id="IPR001279">
    <property type="entry name" value="Metallo-B-lactamas"/>
</dbReference>
<dbReference type="HAMAP" id="MF_01374">
    <property type="entry name" value="Glyoxalase_2"/>
    <property type="match status" value="1"/>
</dbReference>
<dbReference type="Gene3D" id="3.60.15.10">
    <property type="entry name" value="Ribonuclease Z/Hydroxyacylglutathione hydrolase-like"/>
    <property type="match status" value="1"/>
</dbReference>
<accession>A0A6N1VK33</accession>
<dbReference type="InterPro" id="IPR017782">
    <property type="entry name" value="Hydroxyacylglutathione_Hdrlase"/>
</dbReference>
<dbReference type="RefSeq" id="WP_175278026.1">
    <property type="nucleotide sequence ID" value="NZ_CP054836.1"/>
</dbReference>
<dbReference type="UniPathway" id="UPA00619">
    <property type="reaction ID" value="UER00676"/>
</dbReference>
<evidence type="ECO:0000256" key="2">
    <source>
        <dbReference type="ARBA" id="ARBA00004963"/>
    </source>
</evidence>
<dbReference type="KEGG" id="orm:HTY61_17620"/>
<evidence type="ECO:0000313" key="9">
    <source>
        <dbReference type="EMBL" id="QKV20135.1"/>
    </source>
</evidence>
<evidence type="ECO:0000256" key="7">
    <source>
        <dbReference type="HAMAP-Rule" id="MF_01374"/>
    </source>
</evidence>
<protein>
    <recommendedName>
        <fullName evidence="7">Hydroxyacylglutathione hydrolase</fullName>
        <ecNumber evidence="7">3.1.2.6</ecNumber>
    </recommendedName>
    <alternativeName>
        <fullName evidence="7">Glyoxalase II</fullName>
        <shortName evidence="7">Glx II</shortName>
    </alternativeName>
</protein>
<dbReference type="EMBL" id="CP054836">
    <property type="protein sequence ID" value="QKV20135.1"/>
    <property type="molecule type" value="Genomic_DNA"/>
</dbReference>
<evidence type="ECO:0000256" key="5">
    <source>
        <dbReference type="ARBA" id="ARBA00022801"/>
    </source>
</evidence>
<dbReference type="InterPro" id="IPR050110">
    <property type="entry name" value="Glyoxalase_II_hydrolase"/>
</dbReference>
<evidence type="ECO:0000313" key="10">
    <source>
        <dbReference type="Proteomes" id="UP000509367"/>
    </source>
</evidence>
<evidence type="ECO:0000256" key="4">
    <source>
        <dbReference type="ARBA" id="ARBA00022723"/>
    </source>
</evidence>
<feature type="binding site" evidence="7">
    <location>
        <position position="171"/>
    </location>
    <ligand>
        <name>Zn(2+)</name>
        <dbReference type="ChEBI" id="CHEBI:29105"/>
        <label>2</label>
    </ligand>
</feature>
<feature type="binding site" evidence="7">
    <location>
        <position position="60"/>
    </location>
    <ligand>
        <name>Zn(2+)</name>
        <dbReference type="ChEBI" id="CHEBI:29105"/>
        <label>2</label>
    </ligand>
</feature>
<evidence type="ECO:0000256" key="1">
    <source>
        <dbReference type="ARBA" id="ARBA00001623"/>
    </source>
</evidence>
<dbReference type="GO" id="GO:0019243">
    <property type="term" value="P:methylglyoxal catabolic process to D-lactate via S-lactoyl-glutathione"/>
    <property type="evidence" value="ECO:0007669"/>
    <property type="project" value="UniProtKB-UniRule"/>
</dbReference>
<feature type="binding site" evidence="7">
    <location>
        <position position="114"/>
    </location>
    <ligand>
        <name>Zn(2+)</name>
        <dbReference type="ChEBI" id="CHEBI:29105"/>
        <label>1</label>
    </ligand>
</feature>
<feature type="binding site" evidence="7">
    <location>
        <position position="56"/>
    </location>
    <ligand>
        <name>Zn(2+)</name>
        <dbReference type="ChEBI" id="CHEBI:29105"/>
        <label>1</label>
    </ligand>
</feature>
<dbReference type="GO" id="GO:0046872">
    <property type="term" value="F:metal ion binding"/>
    <property type="evidence" value="ECO:0007669"/>
    <property type="project" value="UniProtKB-KW"/>
</dbReference>
<comment type="cofactor">
    <cofactor evidence="7">
        <name>Zn(2+)</name>
        <dbReference type="ChEBI" id="CHEBI:29105"/>
    </cofactor>
    <text evidence="7">Binds 2 Zn(2+) ions per subunit.</text>
</comment>
<dbReference type="AlphaFoldDB" id="A0A6N1VK33"/>
<dbReference type="Pfam" id="PF00753">
    <property type="entry name" value="Lactamase_B"/>
    <property type="match status" value="1"/>
</dbReference>
<comment type="similarity">
    <text evidence="3 7">Belongs to the metallo-beta-lactamase superfamily. Glyoxalase II family.</text>
</comment>
<feature type="binding site" evidence="7">
    <location>
        <position position="58"/>
    </location>
    <ligand>
        <name>Zn(2+)</name>
        <dbReference type="ChEBI" id="CHEBI:29105"/>
        <label>1</label>
    </ligand>
</feature>
<dbReference type="SUPFAM" id="SSF56281">
    <property type="entry name" value="Metallo-hydrolase/oxidoreductase"/>
    <property type="match status" value="1"/>
</dbReference>
<dbReference type="Pfam" id="PF16123">
    <property type="entry name" value="HAGH_C"/>
    <property type="match status" value="1"/>
</dbReference>